<evidence type="ECO:0000313" key="4">
    <source>
        <dbReference type="Proteomes" id="UP000077096"/>
    </source>
</evidence>
<organism evidence="3 4">
    <name type="scientific">Fervidobacterium pennivorans</name>
    <dbReference type="NCBI Taxonomy" id="93466"/>
    <lineage>
        <taxon>Bacteria</taxon>
        <taxon>Thermotogati</taxon>
        <taxon>Thermotogota</taxon>
        <taxon>Thermotogae</taxon>
        <taxon>Thermotogales</taxon>
        <taxon>Fervidobacteriaceae</taxon>
        <taxon>Fervidobacterium</taxon>
    </lineage>
</organism>
<protein>
    <submittedName>
        <fullName evidence="3">PhoU family transcriptional regulator</fullName>
    </submittedName>
</protein>
<sequence>MANIFQKLIPYRSPLELLSEHSKLCAKAANLMYTAVEKYLNNTSVDDLSKEVDKLEHAADQLKLQLRNIYSKLKWTYFNKADFLDILHNVDSIIDLTDDVVKVLTINRIDHVPEDIKAPVQELTDTVRKSVEHMDVIIQELKTVVESGFAPKEIEKEDQGVETVEAEERSSDKLGLELGKKLFAKKNEMNPVDIMFLNNVVILLMRIEDRARNVVERIRMITHS</sequence>
<dbReference type="OrthoDB" id="44671at2"/>
<dbReference type="AlphaFoldDB" id="A0A172T256"/>
<gene>
    <name evidence="3" type="ORF">JM64_02855</name>
</gene>
<evidence type="ECO:0000256" key="1">
    <source>
        <dbReference type="ARBA" id="ARBA00008591"/>
    </source>
</evidence>
<dbReference type="PANTHER" id="PTHR36536">
    <property type="entry name" value="UPF0111 PROTEIN HI_1603"/>
    <property type="match status" value="1"/>
</dbReference>
<dbReference type="InterPro" id="IPR018445">
    <property type="entry name" value="Put_Phosphate_transp_reg"/>
</dbReference>
<dbReference type="Pfam" id="PF01865">
    <property type="entry name" value="PhoU_div"/>
    <property type="match status" value="1"/>
</dbReference>
<dbReference type="KEGG" id="fng:JM64_02855"/>
<reference evidence="3 4" key="1">
    <citation type="submission" date="2014-08" db="EMBL/GenBank/DDBJ databases">
        <title>Fervidobacterium pennivorans DYC genome.</title>
        <authorList>
            <person name="Wushke S."/>
        </authorList>
    </citation>
    <scope>NUCLEOTIDE SEQUENCE [LARGE SCALE GENOMIC DNA]</scope>
    <source>
        <strain evidence="3 4">DYC</strain>
    </source>
</reference>
<dbReference type="InterPro" id="IPR038078">
    <property type="entry name" value="PhoU-like_sf"/>
</dbReference>
<dbReference type="PANTHER" id="PTHR36536:SF3">
    <property type="entry name" value="UPF0111 PROTEIN HI_1603"/>
    <property type="match status" value="1"/>
</dbReference>
<evidence type="ECO:0000313" key="3">
    <source>
        <dbReference type="EMBL" id="ANE41051.1"/>
    </source>
</evidence>
<feature type="coiled-coil region" evidence="2">
    <location>
        <begin position="45"/>
        <end position="72"/>
    </location>
</feature>
<dbReference type="InterPro" id="IPR002727">
    <property type="entry name" value="DUF47"/>
</dbReference>
<dbReference type="PATRIC" id="fig|93466.3.peg.622"/>
<keyword evidence="2" id="KW-0175">Coiled coil</keyword>
<accession>A0A172T256</accession>
<comment type="similarity">
    <text evidence="1">Belongs to the UPF0111 family.</text>
</comment>
<dbReference type="Gene3D" id="1.20.58.220">
    <property type="entry name" value="Phosphate transport system protein phou homolog 2, domain 2"/>
    <property type="match status" value="1"/>
</dbReference>
<proteinExistence type="inferred from homology"/>
<dbReference type="Proteomes" id="UP000077096">
    <property type="component" value="Chromosome"/>
</dbReference>
<evidence type="ECO:0000256" key="2">
    <source>
        <dbReference type="SAM" id="Coils"/>
    </source>
</evidence>
<name>A0A172T256_FERPE</name>
<dbReference type="SUPFAM" id="SSF109755">
    <property type="entry name" value="PhoU-like"/>
    <property type="match status" value="1"/>
</dbReference>
<dbReference type="EMBL" id="CP011393">
    <property type="protein sequence ID" value="ANE41051.1"/>
    <property type="molecule type" value="Genomic_DNA"/>
</dbReference>